<protein>
    <submittedName>
        <fullName evidence="1">Uncharacterized protein</fullName>
    </submittedName>
</protein>
<name>A0A849C1J3_9NOCA</name>
<dbReference type="RefSeq" id="WP_067524879.1">
    <property type="nucleotide sequence ID" value="NZ_JABELX010000008.1"/>
</dbReference>
<dbReference type="Proteomes" id="UP000586827">
    <property type="component" value="Unassembled WGS sequence"/>
</dbReference>
<accession>A0A849C1J3</accession>
<sequence>MDERQPRYAIAECVVTGYAPWGILVTTDAGRHGWVAAEYLADGTIRRDEWPAVGTRLTGVVLGYTHAGRIRLATIPSYVAALRDSTDPAAAARLWAAERRH</sequence>
<evidence type="ECO:0000313" key="2">
    <source>
        <dbReference type="Proteomes" id="UP000586827"/>
    </source>
</evidence>
<keyword evidence="2" id="KW-1185">Reference proteome</keyword>
<gene>
    <name evidence="1" type="ORF">HLB23_22580</name>
</gene>
<organism evidence="1 2">
    <name type="scientific">Nocardia uniformis</name>
    <dbReference type="NCBI Taxonomy" id="53432"/>
    <lineage>
        <taxon>Bacteria</taxon>
        <taxon>Bacillati</taxon>
        <taxon>Actinomycetota</taxon>
        <taxon>Actinomycetes</taxon>
        <taxon>Mycobacteriales</taxon>
        <taxon>Nocardiaceae</taxon>
        <taxon>Nocardia</taxon>
    </lineage>
</organism>
<evidence type="ECO:0000313" key="1">
    <source>
        <dbReference type="EMBL" id="NNH72613.1"/>
    </source>
</evidence>
<dbReference type="EMBL" id="JABELX010000008">
    <property type="protein sequence ID" value="NNH72613.1"/>
    <property type="molecule type" value="Genomic_DNA"/>
</dbReference>
<proteinExistence type="predicted"/>
<comment type="caution">
    <text evidence="1">The sequence shown here is derived from an EMBL/GenBank/DDBJ whole genome shotgun (WGS) entry which is preliminary data.</text>
</comment>
<dbReference type="AlphaFoldDB" id="A0A849C1J3"/>
<reference evidence="1 2" key="1">
    <citation type="submission" date="2020-05" db="EMBL/GenBank/DDBJ databases">
        <title>MicrobeNet Type strains.</title>
        <authorList>
            <person name="Nicholson A.C."/>
        </authorList>
    </citation>
    <scope>NUCLEOTIDE SEQUENCE [LARGE SCALE GENOMIC DNA]</scope>
    <source>
        <strain evidence="1 2">JCM 3224</strain>
    </source>
</reference>